<feature type="region of interest" description="Disordered" evidence="1">
    <location>
        <begin position="1"/>
        <end position="45"/>
    </location>
</feature>
<sequence>MKHTDVNKDVDKWDIRKSSHGGYPHEIDKGTMKVERKPLVEAQKS</sequence>
<protein>
    <submittedName>
        <fullName evidence="2">Uncharacterized protein</fullName>
    </submittedName>
</protein>
<evidence type="ECO:0000313" key="3">
    <source>
        <dbReference type="Proteomes" id="UP000092596"/>
    </source>
</evidence>
<organism evidence="2 3">
    <name type="scientific">Dermabacter vaginalis</name>
    <dbReference type="NCBI Taxonomy" id="1630135"/>
    <lineage>
        <taxon>Bacteria</taxon>
        <taxon>Bacillati</taxon>
        <taxon>Actinomycetota</taxon>
        <taxon>Actinomycetes</taxon>
        <taxon>Micrococcales</taxon>
        <taxon>Dermabacteraceae</taxon>
        <taxon>Dermabacter</taxon>
    </lineage>
</organism>
<dbReference type="Proteomes" id="UP000092596">
    <property type="component" value="Chromosome"/>
</dbReference>
<reference evidence="2 3" key="1">
    <citation type="submission" date="2015-06" db="EMBL/GenBank/DDBJ databases">
        <title>Investigation of pathophysiology for high-risk pregnancy and development of treatment modality based on it.</title>
        <authorList>
            <person name="Kim B.-C."/>
            <person name="Lim S."/>
        </authorList>
    </citation>
    <scope>NUCLEOTIDE SEQUENCE [LARGE SCALE GENOMIC DNA]</scope>
    <source>
        <strain evidence="2 3">AD1-86</strain>
    </source>
</reference>
<evidence type="ECO:0000313" key="2">
    <source>
        <dbReference type="EMBL" id="ANP28680.1"/>
    </source>
</evidence>
<accession>A0A1B0ZL50</accession>
<dbReference type="EMBL" id="CP012117">
    <property type="protein sequence ID" value="ANP28680.1"/>
    <property type="molecule type" value="Genomic_DNA"/>
</dbReference>
<dbReference type="AlphaFoldDB" id="A0A1B0ZL50"/>
<proteinExistence type="predicted"/>
<gene>
    <name evidence="2" type="ORF">DAD186_21300</name>
</gene>
<dbReference type="KEGG" id="dva:DAD186_21300"/>
<evidence type="ECO:0000256" key="1">
    <source>
        <dbReference type="SAM" id="MobiDB-lite"/>
    </source>
</evidence>
<name>A0A1B0ZL50_9MICO</name>